<feature type="transmembrane region" description="Helical" evidence="10">
    <location>
        <begin position="170"/>
        <end position="197"/>
    </location>
</feature>
<dbReference type="SUPFAM" id="SSF161111">
    <property type="entry name" value="Cation efflux protein transmembrane domain-like"/>
    <property type="match status" value="1"/>
</dbReference>
<sequence length="325" mass="34083">MHDHEHDPHHGHGPDHGHGGAGGHAHGHHHAADSKALGTVALMTGGFLVIEALGGWISGSLALIADAGHMLTDFAALVMAWAAIRMARRPPDARRTYGFDRVAVLAAFVNGLALFLIAIWIAFEAWDRIAAPAPVEGGLMLTVATLGLVVNIVAFRILTRGERANLNMRAAILHVAGDLLGSVAAIVAALVILASGWTPIDPILSVLVAVLILRSAFMVVRDSARILLEASPVGFDPAAVASDLTAAIPGLAAVRHLHAWSISEERPMATLEAVVAPGADAAAIRRAIKARLAERFGIDHATVEIHDELFPDPSARLPDEPPASI</sequence>
<dbReference type="PANTHER" id="PTHR11562">
    <property type="entry name" value="CATION EFFLUX PROTEIN/ ZINC TRANSPORTER"/>
    <property type="match status" value="1"/>
</dbReference>
<keyword evidence="7" id="KW-0406">Ion transport</keyword>
<dbReference type="NCBIfam" id="TIGR01297">
    <property type="entry name" value="CDF"/>
    <property type="match status" value="1"/>
</dbReference>
<keyword evidence="4 10" id="KW-0812">Transmembrane</keyword>
<dbReference type="GO" id="GO:0005385">
    <property type="term" value="F:zinc ion transmembrane transporter activity"/>
    <property type="evidence" value="ECO:0007669"/>
    <property type="project" value="TreeGrafter"/>
</dbReference>
<comment type="similarity">
    <text evidence="2">Belongs to the cation diffusion facilitator (CDF) transporter (TC 2.A.4) family. SLC30A subfamily.</text>
</comment>
<feature type="transmembrane region" description="Helical" evidence="10">
    <location>
        <begin position="102"/>
        <end position="123"/>
    </location>
</feature>
<proteinExistence type="inferred from homology"/>
<dbReference type="PANTHER" id="PTHR11562:SF17">
    <property type="entry name" value="RE54080P-RELATED"/>
    <property type="match status" value="1"/>
</dbReference>
<evidence type="ECO:0000256" key="2">
    <source>
        <dbReference type="ARBA" id="ARBA00008873"/>
    </source>
</evidence>
<dbReference type="GO" id="GO:0005886">
    <property type="term" value="C:plasma membrane"/>
    <property type="evidence" value="ECO:0007669"/>
    <property type="project" value="TreeGrafter"/>
</dbReference>
<dbReference type="InterPro" id="IPR050681">
    <property type="entry name" value="CDF/SLC30A"/>
</dbReference>
<feature type="transmembrane region" description="Helical" evidence="10">
    <location>
        <begin position="138"/>
        <end position="158"/>
    </location>
</feature>
<comment type="subcellular location">
    <subcellularLocation>
        <location evidence="1">Membrane</location>
        <topology evidence="1">Multi-pass membrane protein</topology>
    </subcellularLocation>
</comment>
<dbReference type="EMBL" id="QFPW01000002">
    <property type="protein sequence ID" value="PZQ51710.1"/>
    <property type="molecule type" value="Genomic_DNA"/>
</dbReference>
<evidence type="ECO:0000259" key="11">
    <source>
        <dbReference type="Pfam" id="PF01545"/>
    </source>
</evidence>
<evidence type="ECO:0000256" key="7">
    <source>
        <dbReference type="ARBA" id="ARBA00023065"/>
    </source>
</evidence>
<evidence type="ECO:0000256" key="4">
    <source>
        <dbReference type="ARBA" id="ARBA00022692"/>
    </source>
</evidence>
<evidence type="ECO:0000256" key="5">
    <source>
        <dbReference type="ARBA" id="ARBA00022906"/>
    </source>
</evidence>
<feature type="compositionally biased region" description="Basic and acidic residues" evidence="9">
    <location>
        <begin position="1"/>
        <end position="18"/>
    </location>
</feature>
<gene>
    <name evidence="13" type="ORF">DI556_04480</name>
</gene>
<feature type="transmembrane region" description="Helical" evidence="10">
    <location>
        <begin position="203"/>
        <end position="220"/>
    </location>
</feature>
<keyword evidence="5" id="KW-0862">Zinc</keyword>
<comment type="caution">
    <text evidence="13">The sequence shown here is derived from an EMBL/GenBank/DDBJ whole genome shotgun (WGS) entry which is preliminary data.</text>
</comment>
<dbReference type="InterPro" id="IPR027470">
    <property type="entry name" value="Cation_efflux_CTD"/>
</dbReference>
<evidence type="ECO:0000256" key="1">
    <source>
        <dbReference type="ARBA" id="ARBA00004141"/>
    </source>
</evidence>
<accession>A0A2W5QJQ6</accession>
<evidence type="ECO:0000259" key="12">
    <source>
        <dbReference type="Pfam" id="PF16916"/>
    </source>
</evidence>
<keyword evidence="5" id="KW-0864">Zinc transport</keyword>
<evidence type="ECO:0000313" key="14">
    <source>
        <dbReference type="Proteomes" id="UP000249185"/>
    </source>
</evidence>
<feature type="transmembrane region" description="Helical" evidence="10">
    <location>
        <begin position="63"/>
        <end position="82"/>
    </location>
</feature>
<dbReference type="Pfam" id="PF01545">
    <property type="entry name" value="Cation_efflux"/>
    <property type="match status" value="1"/>
</dbReference>
<keyword evidence="8 10" id="KW-0472">Membrane</keyword>
<dbReference type="Pfam" id="PF16916">
    <property type="entry name" value="ZT_dimer"/>
    <property type="match status" value="1"/>
</dbReference>
<dbReference type="InterPro" id="IPR002524">
    <property type="entry name" value="Cation_efflux"/>
</dbReference>
<evidence type="ECO:0000256" key="9">
    <source>
        <dbReference type="SAM" id="MobiDB-lite"/>
    </source>
</evidence>
<feature type="domain" description="Cation efflux protein cytoplasmic" evidence="12">
    <location>
        <begin position="244"/>
        <end position="305"/>
    </location>
</feature>
<dbReference type="Gene3D" id="1.20.1510.10">
    <property type="entry name" value="Cation efflux protein transmembrane domain"/>
    <property type="match status" value="1"/>
</dbReference>
<feature type="domain" description="Cation efflux protein transmembrane" evidence="11">
    <location>
        <begin position="41"/>
        <end position="228"/>
    </location>
</feature>
<feature type="region of interest" description="Disordered" evidence="9">
    <location>
        <begin position="1"/>
        <end position="29"/>
    </location>
</feature>
<protein>
    <submittedName>
        <fullName evidence="13">Cation transporter</fullName>
    </submittedName>
</protein>
<name>A0A2W5QJQ6_RHOSU</name>
<evidence type="ECO:0000256" key="6">
    <source>
        <dbReference type="ARBA" id="ARBA00022989"/>
    </source>
</evidence>
<evidence type="ECO:0000313" key="13">
    <source>
        <dbReference type="EMBL" id="PZQ51710.1"/>
    </source>
</evidence>
<organism evidence="13 14">
    <name type="scientific">Rhodovulum sulfidophilum</name>
    <name type="common">Rhodobacter sulfidophilus</name>
    <dbReference type="NCBI Taxonomy" id="35806"/>
    <lineage>
        <taxon>Bacteria</taxon>
        <taxon>Pseudomonadati</taxon>
        <taxon>Pseudomonadota</taxon>
        <taxon>Alphaproteobacteria</taxon>
        <taxon>Rhodobacterales</taxon>
        <taxon>Paracoccaceae</taxon>
        <taxon>Rhodovulum</taxon>
    </lineage>
</organism>
<reference evidence="13 14" key="1">
    <citation type="submission" date="2017-08" db="EMBL/GenBank/DDBJ databases">
        <title>Infants hospitalized years apart are colonized by the same room-sourced microbial strains.</title>
        <authorList>
            <person name="Brooks B."/>
            <person name="Olm M.R."/>
            <person name="Firek B.A."/>
            <person name="Baker R."/>
            <person name="Thomas B.C."/>
            <person name="Morowitz M.J."/>
            <person name="Banfield J.F."/>
        </authorList>
    </citation>
    <scope>NUCLEOTIDE SEQUENCE [LARGE SCALE GENOMIC DNA]</scope>
    <source>
        <strain evidence="13">S2_005_002_R2_34</strain>
    </source>
</reference>
<evidence type="ECO:0000256" key="3">
    <source>
        <dbReference type="ARBA" id="ARBA00022448"/>
    </source>
</evidence>
<dbReference type="InterPro" id="IPR027469">
    <property type="entry name" value="Cation_efflux_TMD_sf"/>
</dbReference>
<keyword evidence="3" id="KW-0813">Transport</keyword>
<dbReference type="InterPro" id="IPR058533">
    <property type="entry name" value="Cation_efflux_TM"/>
</dbReference>
<dbReference type="AlphaFoldDB" id="A0A2W5QJQ6"/>
<keyword evidence="6 10" id="KW-1133">Transmembrane helix</keyword>
<evidence type="ECO:0000256" key="8">
    <source>
        <dbReference type="ARBA" id="ARBA00023136"/>
    </source>
</evidence>
<dbReference type="Proteomes" id="UP000249185">
    <property type="component" value="Unassembled WGS sequence"/>
</dbReference>
<evidence type="ECO:0000256" key="10">
    <source>
        <dbReference type="SAM" id="Phobius"/>
    </source>
</evidence>
<feature type="transmembrane region" description="Helical" evidence="10">
    <location>
        <begin position="36"/>
        <end position="57"/>
    </location>
</feature>